<protein>
    <submittedName>
        <fullName evidence="3">Uncharacterized protein</fullName>
    </submittedName>
</protein>
<gene>
    <name evidence="3" type="ORF">Agub_g5931</name>
</gene>
<feature type="compositionally biased region" description="Low complexity" evidence="2">
    <location>
        <begin position="131"/>
        <end position="166"/>
    </location>
</feature>
<keyword evidence="4" id="KW-1185">Reference proteome</keyword>
<feature type="compositionally biased region" description="Low complexity" evidence="2">
    <location>
        <begin position="102"/>
        <end position="115"/>
    </location>
</feature>
<accession>A0AAD3DPN9</accession>
<feature type="coiled-coil region" evidence="1">
    <location>
        <begin position="288"/>
        <end position="322"/>
    </location>
</feature>
<evidence type="ECO:0000256" key="2">
    <source>
        <dbReference type="SAM" id="MobiDB-lite"/>
    </source>
</evidence>
<evidence type="ECO:0000313" key="3">
    <source>
        <dbReference type="EMBL" id="GFR44642.1"/>
    </source>
</evidence>
<feature type="region of interest" description="Disordered" evidence="2">
    <location>
        <begin position="354"/>
        <end position="381"/>
    </location>
</feature>
<dbReference type="AlphaFoldDB" id="A0AAD3DPN9"/>
<dbReference type="Proteomes" id="UP001054857">
    <property type="component" value="Unassembled WGS sequence"/>
</dbReference>
<dbReference type="EMBL" id="BMAR01000008">
    <property type="protein sequence ID" value="GFR44642.1"/>
    <property type="molecule type" value="Genomic_DNA"/>
</dbReference>
<feature type="region of interest" description="Disordered" evidence="2">
    <location>
        <begin position="1"/>
        <end position="172"/>
    </location>
</feature>
<feature type="compositionally biased region" description="Low complexity" evidence="2">
    <location>
        <begin position="1"/>
        <end position="12"/>
    </location>
</feature>
<reference evidence="3 4" key="1">
    <citation type="journal article" date="2021" name="Sci. Rep.">
        <title>Genome sequencing of the multicellular alga Astrephomene provides insights into convergent evolution of germ-soma differentiation.</title>
        <authorList>
            <person name="Yamashita S."/>
            <person name="Yamamoto K."/>
            <person name="Matsuzaki R."/>
            <person name="Suzuki S."/>
            <person name="Yamaguchi H."/>
            <person name="Hirooka S."/>
            <person name="Minakuchi Y."/>
            <person name="Miyagishima S."/>
            <person name="Kawachi M."/>
            <person name="Toyoda A."/>
            <person name="Nozaki H."/>
        </authorList>
    </citation>
    <scope>NUCLEOTIDE SEQUENCE [LARGE SCALE GENOMIC DNA]</scope>
    <source>
        <strain evidence="3 4">NIES-4017</strain>
    </source>
</reference>
<comment type="caution">
    <text evidence="3">The sequence shown here is derived from an EMBL/GenBank/DDBJ whole genome shotgun (WGS) entry which is preliminary data.</text>
</comment>
<evidence type="ECO:0000256" key="1">
    <source>
        <dbReference type="SAM" id="Coils"/>
    </source>
</evidence>
<keyword evidence="1" id="KW-0175">Coiled coil</keyword>
<proteinExistence type="predicted"/>
<organism evidence="3 4">
    <name type="scientific">Astrephomene gubernaculifera</name>
    <dbReference type="NCBI Taxonomy" id="47775"/>
    <lineage>
        <taxon>Eukaryota</taxon>
        <taxon>Viridiplantae</taxon>
        <taxon>Chlorophyta</taxon>
        <taxon>core chlorophytes</taxon>
        <taxon>Chlorophyceae</taxon>
        <taxon>CS clade</taxon>
        <taxon>Chlamydomonadales</taxon>
        <taxon>Astrephomenaceae</taxon>
        <taxon>Astrephomene</taxon>
    </lineage>
</organism>
<evidence type="ECO:0000313" key="4">
    <source>
        <dbReference type="Proteomes" id="UP001054857"/>
    </source>
</evidence>
<name>A0AAD3DPN9_9CHLO</name>
<sequence>MTTLSEDASCSLEDSEDLDDVPLSMARNGRYEQEEPPLSTRGPPLGFARMGAGFQLKLPTQKANDQETSEPDGLHAMRSEPAFLPETSRGRPPGLSLPLGQARPASASFSEEAAPLRTRRAPSKPPMLNLANPASASPVPSCAPTPALGPSREAASRAHSTAHAASGPQQQPVRVELVSSAFVLQNDQDHDASEASTSDRITQRCSRQLGIAPCDLQFFELRRLDDGVIPDSCTHVGVMIRGSTFSLSAIEDMLARSKRDDQLTTMLDRALREGAEHKAEARLNAEKLAKQSEELAVLRERLRSYEASNQHLREQLQRSDEHRQLLGGTIRTIKKEFEDFRSRVVVEGASVDQLPLHQLSLGPGPATSRASSAPAGAATER</sequence>